<evidence type="ECO:0000313" key="4">
    <source>
        <dbReference type="Proteomes" id="UP001162640"/>
    </source>
</evidence>
<sequence length="549" mass="60690">MPRSSVGNTSMRYTYDGSRGQSIETEGPRYRRRVLALGAFLGVLSIVNICMCSYYGYIGTACTNVALSDDQQLPFNLLTSIFNNNYNGLGIKTCEFTDLNFNASIPFPNGYGQANPTATGEACMVESNNAQGKMVSSFPLSMGFLGGQTLVYTWLAFAILYRSLNHYEWLLSTIAFMCYAVLGVVAYYTFNPFLPYPHQTAATVATLTYYIKPDMYDDTFIPYTHHDGTVEKVPMENCDSAYNFNLAFLVVPMENCDSAYNFNLAFLVVQYMSVSVTVMLLFIAFSAERIRRRYPLVNQLPPLKGTFFPMTICVICLLAYAVMVVSKAQASITSLDIIADKDSPSSVFPFAQGSLDVPTVFLIVTTMSVIRGTTRSSTSAFRLSAVTAILHIALVYPNIVGNYEVTKYNDMWKMGTDPVNLADPSEADGDATAIFGSGCKGFWNTYFLSYYNTAADVDRDVLLADDWIHPTSEQSTTLCYGTWISFIAQATIFVMMHIQVIACSMVYKQNKGRPTDVFDPQPPTAPGHGDDRSEPLLGQANNITVVGRI</sequence>
<feature type="compositionally biased region" description="Polar residues" evidence="1">
    <location>
        <begin position="1"/>
        <end position="12"/>
    </location>
</feature>
<gene>
    <name evidence="3" type="ORF">TL16_g09543</name>
</gene>
<evidence type="ECO:0000256" key="1">
    <source>
        <dbReference type="SAM" id="MobiDB-lite"/>
    </source>
</evidence>
<keyword evidence="2" id="KW-1133">Transmembrane helix</keyword>
<feature type="transmembrane region" description="Helical" evidence="2">
    <location>
        <begin position="138"/>
        <end position="157"/>
    </location>
</feature>
<accession>A0A9W7EMJ4</accession>
<evidence type="ECO:0000256" key="2">
    <source>
        <dbReference type="SAM" id="Phobius"/>
    </source>
</evidence>
<evidence type="ECO:0008006" key="5">
    <source>
        <dbReference type="Google" id="ProtNLM"/>
    </source>
</evidence>
<feature type="region of interest" description="Disordered" evidence="1">
    <location>
        <begin position="514"/>
        <end position="536"/>
    </location>
</feature>
<organism evidence="3 4">
    <name type="scientific">Triparma laevis f. inornata</name>
    <dbReference type="NCBI Taxonomy" id="1714386"/>
    <lineage>
        <taxon>Eukaryota</taxon>
        <taxon>Sar</taxon>
        <taxon>Stramenopiles</taxon>
        <taxon>Ochrophyta</taxon>
        <taxon>Bolidophyceae</taxon>
        <taxon>Parmales</taxon>
        <taxon>Triparmaceae</taxon>
        <taxon>Triparma</taxon>
    </lineage>
</organism>
<feature type="region of interest" description="Disordered" evidence="1">
    <location>
        <begin position="1"/>
        <end position="24"/>
    </location>
</feature>
<feature type="transmembrane region" description="Helical" evidence="2">
    <location>
        <begin position="34"/>
        <end position="57"/>
    </location>
</feature>
<evidence type="ECO:0000313" key="3">
    <source>
        <dbReference type="EMBL" id="GMH83285.1"/>
    </source>
</evidence>
<feature type="transmembrane region" description="Helical" evidence="2">
    <location>
        <begin position="381"/>
        <end position="399"/>
    </location>
</feature>
<dbReference type="EMBL" id="BLQM01000326">
    <property type="protein sequence ID" value="GMH83285.1"/>
    <property type="molecule type" value="Genomic_DNA"/>
</dbReference>
<protein>
    <recommendedName>
        <fullName evidence="5">Transmembrane protein</fullName>
    </recommendedName>
</protein>
<feature type="transmembrane region" description="Helical" evidence="2">
    <location>
        <begin position="169"/>
        <end position="190"/>
    </location>
</feature>
<feature type="transmembrane region" description="Helical" evidence="2">
    <location>
        <begin position="483"/>
        <end position="507"/>
    </location>
</feature>
<dbReference type="Proteomes" id="UP001162640">
    <property type="component" value="Unassembled WGS sequence"/>
</dbReference>
<name>A0A9W7EMJ4_9STRA</name>
<reference evidence="4" key="1">
    <citation type="journal article" date="2023" name="Commun. Biol.">
        <title>Genome analysis of Parmales, the sister group of diatoms, reveals the evolutionary specialization of diatoms from phago-mixotrophs to photoautotrophs.</title>
        <authorList>
            <person name="Ban H."/>
            <person name="Sato S."/>
            <person name="Yoshikawa S."/>
            <person name="Yamada K."/>
            <person name="Nakamura Y."/>
            <person name="Ichinomiya M."/>
            <person name="Sato N."/>
            <person name="Blanc-Mathieu R."/>
            <person name="Endo H."/>
            <person name="Kuwata A."/>
            <person name="Ogata H."/>
        </authorList>
    </citation>
    <scope>NUCLEOTIDE SEQUENCE [LARGE SCALE GENOMIC DNA]</scope>
</reference>
<comment type="caution">
    <text evidence="3">The sequence shown here is derived from an EMBL/GenBank/DDBJ whole genome shotgun (WGS) entry which is preliminary data.</text>
</comment>
<dbReference type="AlphaFoldDB" id="A0A9W7EMJ4"/>
<proteinExistence type="predicted"/>
<keyword evidence="2" id="KW-0812">Transmembrane</keyword>
<keyword evidence="2" id="KW-0472">Membrane</keyword>
<feature type="transmembrane region" description="Helical" evidence="2">
    <location>
        <begin position="306"/>
        <end position="326"/>
    </location>
</feature>
<feature type="transmembrane region" description="Helical" evidence="2">
    <location>
        <begin position="262"/>
        <end position="285"/>
    </location>
</feature>
<feature type="transmembrane region" description="Helical" evidence="2">
    <location>
        <begin position="346"/>
        <end position="369"/>
    </location>
</feature>